<evidence type="ECO:0000256" key="4">
    <source>
        <dbReference type="ARBA" id="ARBA00022801"/>
    </source>
</evidence>
<keyword evidence="6" id="KW-1185">Reference proteome</keyword>
<dbReference type="InterPro" id="IPR000671">
    <property type="entry name" value="Peptidase_A31"/>
</dbReference>
<protein>
    <submittedName>
        <fullName evidence="5">Hydrogenase maturation protease</fullName>
    </submittedName>
</protein>
<dbReference type="GO" id="GO:0006508">
    <property type="term" value="P:proteolysis"/>
    <property type="evidence" value="ECO:0007669"/>
    <property type="project" value="UniProtKB-KW"/>
</dbReference>
<accession>A0ABS7X1R4</accession>
<dbReference type="PANTHER" id="PTHR30302">
    <property type="entry name" value="HYDROGENASE 1 MATURATION PROTEASE"/>
    <property type="match status" value="1"/>
</dbReference>
<keyword evidence="4" id="KW-0378">Hydrolase</keyword>
<dbReference type="Gene3D" id="3.40.50.1450">
    <property type="entry name" value="HybD-like"/>
    <property type="match status" value="1"/>
</dbReference>
<dbReference type="CDD" id="cd00518">
    <property type="entry name" value="H2MP"/>
    <property type="match status" value="1"/>
</dbReference>
<comment type="caution">
    <text evidence="5">The sequence shown here is derived from an EMBL/GenBank/DDBJ whole genome shotgun (WGS) entry which is preliminary data.</text>
</comment>
<evidence type="ECO:0000313" key="6">
    <source>
        <dbReference type="Proteomes" id="UP001319883"/>
    </source>
</evidence>
<dbReference type="InterPro" id="IPR023430">
    <property type="entry name" value="Pept_HybD-like_dom_sf"/>
</dbReference>
<reference evidence="5 6" key="1">
    <citation type="submission" date="2021-05" db="EMBL/GenBank/DDBJ databases">
        <title>Petroleum and Energy Research Collection (APPE): ex situ preservation of microbial diversity associated with the oil industry and exploitation of its biotechnological potential.</title>
        <authorList>
            <person name="Paixao C.T.M."/>
            <person name="Gomes M.B."/>
            <person name="Oliveira V.M."/>
        </authorList>
    </citation>
    <scope>NUCLEOTIDE SEQUENCE [LARGE SCALE GENOMIC DNA]</scope>
    <source>
        <strain evidence="5 6">LIT2</strain>
    </source>
</reference>
<dbReference type="PANTHER" id="PTHR30302:SF1">
    <property type="entry name" value="HYDROGENASE 2 MATURATION PROTEASE"/>
    <property type="match status" value="1"/>
</dbReference>
<name>A0ABS7X1R4_9GAMM</name>
<keyword evidence="3" id="KW-0064">Aspartyl protease</keyword>
<gene>
    <name evidence="5" type="ORF">KGQ91_11785</name>
</gene>
<dbReference type="Proteomes" id="UP001319883">
    <property type="component" value="Unassembled WGS sequence"/>
</dbReference>
<proteinExistence type="inferred from homology"/>
<sequence>MDRTLVIGIGNPERGDDAAGLAVAAWLAGRLPAPVEVITHDGEATSLLALLGQASALYLVDACVSGAPAGTIRRLDVAAEPLPQAMFTVSTHGLGLADAIELARALDQLPAPSVVFAIEGRRFEPGAPLSPVVAEAVARVGERLRLELAGHAKEPASDA</sequence>
<dbReference type="RefSeq" id="WP_224415002.1">
    <property type="nucleotide sequence ID" value="NZ_JAGXFC010000001.1"/>
</dbReference>
<dbReference type="Pfam" id="PF01750">
    <property type="entry name" value="HycI"/>
    <property type="match status" value="1"/>
</dbReference>
<keyword evidence="2 5" id="KW-0645">Protease</keyword>
<evidence type="ECO:0000256" key="3">
    <source>
        <dbReference type="ARBA" id="ARBA00022750"/>
    </source>
</evidence>
<organism evidence="5 6">
    <name type="scientific">Modicisalibacter tunisiensis</name>
    <dbReference type="NCBI Taxonomy" id="390637"/>
    <lineage>
        <taxon>Bacteria</taxon>
        <taxon>Pseudomonadati</taxon>
        <taxon>Pseudomonadota</taxon>
        <taxon>Gammaproteobacteria</taxon>
        <taxon>Oceanospirillales</taxon>
        <taxon>Halomonadaceae</taxon>
        <taxon>Modicisalibacter</taxon>
    </lineage>
</organism>
<dbReference type="EMBL" id="JAGXFD010000001">
    <property type="protein sequence ID" value="MBZ9568349.1"/>
    <property type="molecule type" value="Genomic_DNA"/>
</dbReference>
<comment type="similarity">
    <text evidence="1">Belongs to the peptidase A31 family.</text>
</comment>
<evidence type="ECO:0000256" key="1">
    <source>
        <dbReference type="ARBA" id="ARBA00006814"/>
    </source>
</evidence>
<dbReference type="NCBIfam" id="TIGR00072">
    <property type="entry name" value="hydrog_prot"/>
    <property type="match status" value="1"/>
</dbReference>
<dbReference type="SUPFAM" id="SSF53163">
    <property type="entry name" value="HybD-like"/>
    <property type="match status" value="1"/>
</dbReference>
<dbReference type="GO" id="GO:0008233">
    <property type="term" value="F:peptidase activity"/>
    <property type="evidence" value="ECO:0007669"/>
    <property type="project" value="UniProtKB-KW"/>
</dbReference>
<evidence type="ECO:0000313" key="5">
    <source>
        <dbReference type="EMBL" id="MBZ9568349.1"/>
    </source>
</evidence>
<evidence type="ECO:0000256" key="2">
    <source>
        <dbReference type="ARBA" id="ARBA00022670"/>
    </source>
</evidence>